<keyword evidence="1" id="KW-0812">Transmembrane</keyword>
<feature type="transmembrane region" description="Helical" evidence="1">
    <location>
        <begin position="42"/>
        <end position="69"/>
    </location>
</feature>
<keyword evidence="1" id="KW-1133">Transmembrane helix</keyword>
<accession>A0A6B0U6V2</accession>
<organism evidence="2">
    <name type="scientific">Ixodes ricinus</name>
    <name type="common">Common tick</name>
    <name type="synonym">Acarus ricinus</name>
    <dbReference type="NCBI Taxonomy" id="34613"/>
    <lineage>
        <taxon>Eukaryota</taxon>
        <taxon>Metazoa</taxon>
        <taxon>Ecdysozoa</taxon>
        <taxon>Arthropoda</taxon>
        <taxon>Chelicerata</taxon>
        <taxon>Arachnida</taxon>
        <taxon>Acari</taxon>
        <taxon>Parasitiformes</taxon>
        <taxon>Ixodida</taxon>
        <taxon>Ixodoidea</taxon>
        <taxon>Ixodidae</taxon>
        <taxon>Ixodinae</taxon>
        <taxon>Ixodes</taxon>
    </lineage>
</organism>
<dbReference type="EMBL" id="GIFC01001863">
    <property type="protein sequence ID" value="MXU83946.1"/>
    <property type="molecule type" value="Transcribed_RNA"/>
</dbReference>
<keyword evidence="1" id="KW-0472">Membrane</keyword>
<proteinExistence type="predicted"/>
<name>A0A6B0U6V2_IXORI</name>
<sequence>MAQEVAFGTTILLAGCHAAPRLDANAAAHTATWPCPCSTAWLLLLLLLCLWLLWLLLLRQLLLLLLLWWRLLCHRWSL</sequence>
<dbReference type="AlphaFoldDB" id="A0A6B0U6V2"/>
<evidence type="ECO:0000256" key="1">
    <source>
        <dbReference type="SAM" id="Phobius"/>
    </source>
</evidence>
<evidence type="ECO:0000313" key="2">
    <source>
        <dbReference type="EMBL" id="MXU83946.1"/>
    </source>
</evidence>
<protein>
    <submittedName>
        <fullName evidence="2">Putative secreted protein</fullName>
    </submittedName>
</protein>
<reference evidence="2" key="1">
    <citation type="submission" date="2019-12" db="EMBL/GenBank/DDBJ databases">
        <title>An insight into the sialome of adult female Ixodes ricinus ticks feeding for 6 days.</title>
        <authorList>
            <person name="Perner J."/>
            <person name="Ribeiro J.M.C."/>
        </authorList>
    </citation>
    <scope>NUCLEOTIDE SEQUENCE</scope>
    <source>
        <strain evidence="2">Semi-engorged</strain>
        <tissue evidence="2">Salivary glands</tissue>
    </source>
</reference>